<keyword evidence="3" id="KW-1185">Reference proteome</keyword>
<dbReference type="EMBL" id="HG793171">
    <property type="protein sequence ID" value="CRL29610.1"/>
    <property type="molecule type" value="Genomic_DNA"/>
</dbReference>
<keyword evidence="1" id="KW-0732">Signal</keyword>
<name>A0A0G4PTA6_PENC3</name>
<feature type="signal peptide" evidence="1">
    <location>
        <begin position="1"/>
        <end position="20"/>
    </location>
</feature>
<protein>
    <submittedName>
        <fullName evidence="2">Str. FM013</fullName>
    </submittedName>
</protein>
<accession>A0A0G4PTA6</accession>
<dbReference type="Proteomes" id="UP000053732">
    <property type="component" value="Unassembled WGS sequence"/>
</dbReference>
<dbReference type="AlphaFoldDB" id="A0A0G4PTA6"/>
<sequence>MISSKTLSLTAFFFVVPALALDPAIIWSQEPCDGESAEIPANNQCTPVPASLVGKVTAVTVPEDVVCNFFKDGNCQEPILYSVEDPGVCNFSHWDTDDNKLRAAELEPRNKQMPCCSAAEQDPHRLPSSDNRKISQPKKKLGFRRYIAVDLLSHLVIVA</sequence>
<gene>
    <name evidence="2" type="ORF">PCAMFM013_S038g000013</name>
</gene>
<feature type="chain" id="PRO_5005195953" evidence="1">
    <location>
        <begin position="21"/>
        <end position="159"/>
    </location>
</feature>
<proteinExistence type="predicted"/>
<evidence type="ECO:0000313" key="2">
    <source>
        <dbReference type="EMBL" id="CRL29610.1"/>
    </source>
</evidence>
<evidence type="ECO:0000256" key="1">
    <source>
        <dbReference type="SAM" id="SignalP"/>
    </source>
</evidence>
<evidence type="ECO:0000313" key="3">
    <source>
        <dbReference type="Proteomes" id="UP000053732"/>
    </source>
</evidence>
<organism evidence="2 3">
    <name type="scientific">Penicillium camemberti (strain FM 013)</name>
    <dbReference type="NCBI Taxonomy" id="1429867"/>
    <lineage>
        <taxon>Eukaryota</taxon>
        <taxon>Fungi</taxon>
        <taxon>Dikarya</taxon>
        <taxon>Ascomycota</taxon>
        <taxon>Pezizomycotina</taxon>
        <taxon>Eurotiomycetes</taxon>
        <taxon>Eurotiomycetidae</taxon>
        <taxon>Eurotiales</taxon>
        <taxon>Aspergillaceae</taxon>
        <taxon>Penicillium</taxon>
    </lineage>
</organism>
<reference evidence="2 3" key="1">
    <citation type="journal article" date="2014" name="Nat. Commun.">
        <title>Multiple recent horizontal transfers of a large genomic region in cheese making fungi.</title>
        <authorList>
            <person name="Cheeseman K."/>
            <person name="Ropars J."/>
            <person name="Renault P."/>
            <person name="Dupont J."/>
            <person name="Gouzy J."/>
            <person name="Branca A."/>
            <person name="Abraham A.L."/>
            <person name="Ceppi M."/>
            <person name="Conseiller E."/>
            <person name="Debuchy R."/>
            <person name="Malagnac F."/>
            <person name="Goarin A."/>
            <person name="Silar P."/>
            <person name="Lacoste S."/>
            <person name="Sallet E."/>
            <person name="Bensimon A."/>
            <person name="Giraud T."/>
            <person name="Brygoo Y."/>
        </authorList>
    </citation>
    <scope>NUCLEOTIDE SEQUENCE [LARGE SCALE GENOMIC DNA]</scope>
    <source>
        <strain evidence="3">FM 013</strain>
    </source>
</reference>